<dbReference type="Pfam" id="PF00931">
    <property type="entry name" value="NB-ARC"/>
    <property type="match status" value="1"/>
</dbReference>
<comment type="similarity">
    <text evidence="1">Belongs to the disease resistance NB-LRR family.</text>
</comment>
<evidence type="ECO:0000256" key="3">
    <source>
        <dbReference type="ARBA" id="ARBA00022821"/>
    </source>
</evidence>
<dbReference type="InterPro" id="IPR054722">
    <property type="entry name" value="PolX-like_BBD"/>
</dbReference>
<sequence length="1423" mass="162664">MTEKEKTKMLKKAHNAMVLNLWDKVLCEVSKEKTTFGFWKKSKSLCMTNLLANSLFLKQKLHAFKMTARKSVEDHLDEFNKIILDLENNEIKIKDEDNIVLNSLPTETYEHDTMTYGNESLTLKESYNQNRSGDAGMISDGDDSYGYGSARVLVVSNSNSKIGWVIDSGCSFHICLDKSQFNEYQMIEGGTMRLGDNRSCSITGHDVKKSEIILAGRINKTILGRVRCMLIQADLPKSFWEEVVTTTCYLISRSPSSEIQFKTPIKAWIELEQLDVKTTFLHGDLEEEIHMRQPEGYGEMERKIMPDLSHGVSATSRFMGFPGTEHRIVVKWLLRYLKGTMNVGLINAPNTSNIEVEGFMDSDYAVHWKPRWRFVIFRVSSGEEVRDVKILTERLDILEKYQKEVITMVESAKQKDKDVYSNVLEWIEKTQNDLSEYREKVKCSSQNFSHFVVHPQAMIDVDSLSKSINESIKHCVEFRHRISYYSRYYDKDYMSFETRRSILERVIDALKDPNGKIIGIYGMGGIGKTTLAKEIARQAKKEANLFDKVIMGSAVSQKPNFANIQCEIANDLGVQFGNYETELTKSKRLKEELGKQEKVLIILDDIWQKINLSDIGIDFTDDQTGCKILFTSRRQGLYSPAVEFALHSLQEDESTKLFRKVVDKTLDKNHECRPLLSELVNECGGVPIVINVVAAALKDAPSFQWRAFLNALRNSAPAIIEGMESNVFRSINVGWPLLENVDTLGDARDKLHTLIATLRKHCLLLPSDKSESHIRYHWVKLHDVIRDVLKSVASERNWFPLSKQAKNGELPIDVNATSLLNDFTEKLPDKLACPNLVSFIDEFDKKKLLSDCFFAETKMLKVLKLYHVDLRSPPSSLSCLFESLETLCLNSCDLEDTSLLGGFKKLKCLDLSESRFKTLSKQVGQLTHLKLLNLDDCEDLEVIEPDVISSLKNLEELYMRDVKIAWEVEKVSSERSYVSLAELKNLPRLNTLYLKIQNDTCLSKDFISRNIKRYQITVGKPHSSFGYDFPSYPRAFMLELHNANLIKECGFDKLMKECQALQLGGCEDVTIDIYVSNADGFPELEVFHLRDASNVRYLMECNHLVFQNLKKLKLTRLPNLQKMYAGELVAGSFSKLKEVKVRECHTLKSLFPISTIAGQLEEMEVESCDMMENIVFDRRENGTHQKIEFLKLQKLVLKELPKLTQFCKVEWEQNFATSSSLDSSPSTSIFPFFMGEVVAFPILEQLRLSSLDCVEMIWQDQVQEVSYMQNLKDINVEKCHELKYLFSSVVARSLAQLKALKVEECENMQEIIVIKEAGNEEGSSMETICFPKLEKVNLSSLPNVKTFSGGKRLAIKCPSLKILDISRCPKLKTFQKSCSNEIEAAEEPLFNEKVHFTFYFQFVFDACPISNVVDDNYANTTHP</sequence>
<dbReference type="GO" id="GO:0043531">
    <property type="term" value="F:ADP binding"/>
    <property type="evidence" value="ECO:0007669"/>
    <property type="project" value="InterPro"/>
</dbReference>
<dbReference type="EnsemblPlants" id="evm.model.08.1068">
    <property type="protein sequence ID" value="cds.evm.model.08.1068"/>
    <property type="gene ID" value="evm.TU.08.1068"/>
</dbReference>
<dbReference type="Gene3D" id="3.80.10.10">
    <property type="entry name" value="Ribonuclease Inhibitor"/>
    <property type="match status" value="3"/>
</dbReference>
<dbReference type="InterPro" id="IPR003593">
    <property type="entry name" value="AAA+_ATPase"/>
</dbReference>
<dbReference type="PANTHER" id="PTHR33463:SF209">
    <property type="entry name" value="DISEASE RESISTANCE PROTEIN RPS2-LIKE"/>
    <property type="match status" value="1"/>
</dbReference>
<dbReference type="InterPro" id="IPR050905">
    <property type="entry name" value="Plant_NBS-LRR"/>
</dbReference>
<accession>A0A803Q7I1</accession>
<name>A0A803Q7I1_CANSA</name>
<dbReference type="SUPFAM" id="SSF52058">
    <property type="entry name" value="L domain-like"/>
    <property type="match status" value="1"/>
</dbReference>
<dbReference type="Pfam" id="PF23247">
    <property type="entry name" value="LRR_RPS2"/>
    <property type="match status" value="2"/>
</dbReference>
<dbReference type="PRINTS" id="PR00364">
    <property type="entry name" value="DISEASERSIST"/>
</dbReference>
<dbReference type="InterPro" id="IPR032675">
    <property type="entry name" value="LRR_dom_sf"/>
</dbReference>
<keyword evidence="2" id="KW-0547">Nucleotide-binding</keyword>
<evidence type="ECO:0000256" key="1">
    <source>
        <dbReference type="ARBA" id="ARBA00008894"/>
    </source>
</evidence>
<organism evidence="6 7">
    <name type="scientific">Cannabis sativa</name>
    <name type="common">Hemp</name>
    <name type="synonym">Marijuana</name>
    <dbReference type="NCBI Taxonomy" id="3483"/>
    <lineage>
        <taxon>Eukaryota</taxon>
        <taxon>Viridiplantae</taxon>
        <taxon>Streptophyta</taxon>
        <taxon>Embryophyta</taxon>
        <taxon>Tracheophyta</taxon>
        <taxon>Spermatophyta</taxon>
        <taxon>Magnoliopsida</taxon>
        <taxon>eudicotyledons</taxon>
        <taxon>Gunneridae</taxon>
        <taxon>Pentapetalae</taxon>
        <taxon>rosids</taxon>
        <taxon>fabids</taxon>
        <taxon>Rosales</taxon>
        <taxon>Cannabaceae</taxon>
        <taxon>Cannabis</taxon>
    </lineage>
</organism>
<dbReference type="InterPro" id="IPR057135">
    <property type="entry name" value="At4g27190-like_LRR"/>
</dbReference>
<proteinExistence type="inferred from homology"/>
<evidence type="ECO:0000313" key="7">
    <source>
        <dbReference type="Proteomes" id="UP000596661"/>
    </source>
</evidence>
<dbReference type="Pfam" id="PF22936">
    <property type="entry name" value="Pol_BBD"/>
    <property type="match status" value="1"/>
</dbReference>
<dbReference type="InterPro" id="IPR027417">
    <property type="entry name" value="P-loop_NTPase"/>
</dbReference>
<dbReference type="Proteomes" id="UP000596661">
    <property type="component" value="Chromosome 8"/>
</dbReference>
<dbReference type="InterPro" id="IPR042197">
    <property type="entry name" value="Apaf_helical"/>
</dbReference>
<keyword evidence="3" id="KW-0611">Plant defense</keyword>
<dbReference type="Gramene" id="evm.model.08.1068">
    <property type="protein sequence ID" value="cds.evm.model.08.1068"/>
    <property type="gene ID" value="evm.TU.08.1068"/>
</dbReference>
<feature type="domain" description="AAA+ ATPase" evidence="5">
    <location>
        <begin position="514"/>
        <end position="652"/>
    </location>
</feature>
<dbReference type="EMBL" id="UZAU01000697">
    <property type="status" value="NOT_ANNOTATED_CDS"/>
    <property type="molecule type" value="Genomic_DNA"/>
</dbReference>
<evidence type="ECO:0000259" key="5">
    <source>
        <dbReference type="SMART" id="SM00382"/>
    </source>
</evidence>
<dbReference type="FunFam" id="3.40.50.300:FF:001091">
    <property type="entry name" value="Probable disease resistance protein At1g61300"/>
    <property type="match status" value="1"/>
</dbReference>
<evidence type="ECO:0000256" key="4">
    <source>
        <dbReference type="ARBA" id="ARBA00022840"/>
    </source>
</evidence>
<keyword evidence="4" id="KW-0067">ATP-binding</keyword>
<dbReference type="InterPro" id="IPR002182">
    <property type="entry name" value="NB-ARC"/>
</dbReference>
<protein>
    <recommendedName>
        <fullName evidence="5">AAA+ ATPase domain-containing protein</fullName>
    </recommendedName>
</protein>
<dbReference type="SUPFAM" id="SSF52540">
    <property type="entry name" value="P-loop containing nucleoside triphosphate hydrolases"/>
    <property type="match status" value="1"/>
</dbReference>
<reference evidence="6" key="2">
    <citation type="submission" date="2021-03" db="UniProtKB">
        <authorList>
            <consortium name="EnsemblPlants"/>
        </authorList>
    </citation>
    <scope>IDENTIFICATION</scope>
</reference>
<evidence type="ECO:0000313" key="6">
    <source>
        <dbReference type="EnsemblPlants" id="cds.evm.model.08.1068"/>
    </source>
</evidence>
<dbReference type="PANTHER" id="PTHR33463">
    <property type="entry name" value="NB-ARC DOMAIN-CONTAINING PROTEIN-RELATED"/>
    <property type="match status" value="1"/>
</dbReference>
<dbReference type="GO" id="GO:0006952">
    <property type="term" value="P:defense response"/>
    <property type="evidence" value="ECO:0007669"/>
    <property type="project" value="UniProtKB-KW"/>
</dbReference>
<evidence type="ECO:0000256" key="2">
    <source>
        <dbReference type="ARBA" id="ARBA00022741"/>
    </source>
</evidence>
<keyword evidence="7" id="KW-1185">Reference proteome</keyword>
<dbReference type="GO" id="GO:0005524">
    <property type="term" value="F:ATP binding"/>
    <property type="evidence" value="ECO:0007669"/>
    <property type="project" value="UniProtKB-KW"/>
</dbReference>
<dbReference type="Gene3D" id="1.10.8.430">
    <property type="entry name" value="Helical domain of apoptotic protease-activating factors"/>
    <property type="match status" value="1"/>
</dbReference>
<reference evidence="6" key="1">
    <citation type="submission" date="2018-11" db="EMBL/GenBank/DDBJ databases">
        <authorList>
            <person name="Grassa J C."/>
        </authorList>
    </citation>
    <scope>NUCLEOTIDE SEQUENCE [LARGE SCALE GENOMIC DNA]</scope>
</reference>
<dbReference type="Gene3D" id="3.40.50.300">
    <property type="entry name" value="P-loop containing nucleotide triphosphate hydrolases"/>
    <property type="match status" value="1"/>
</dbReference>
<dbReference type="OMA" id="CEIANDL"/>
<dbReference type="Pfam" id="PF14223">
    <property type="entry name" value="Retrotran_gag_2"/>
    <property type="match status" value="1"/>
</dbReference>
<dbReference type="SMART" id="SM00382">
    <property type="entry name" value="AAA"/>
    <property type="match status" value="1"/>
</dbReference>